<evidence type="ECO:0000256" key="7">
    <source>
        <dbReference type="ARBA" id="ARBA00023139"/>
    </source>
</evidence>
<evidence type="ECO:0000256" key="1">
    <source>
        <dbReference type="ARBA" id="ARBA00004651"/>
    </source>
</evidence>
<dbReference type="PROSITE" id="PS00237">
    <property type="entry name" value="G_PROTEIN_RECEP_F1_1"/>
    <property type="match status" value="1"/>
</dbReference>
<dbReference type="InterPro" id="IPR000276">
    <property type="entry name" value="GPCR_Rhodpsn"/>
</dbReference>
<dbReference type="Proteomes" id="UP000006672">
    <property type="component" value="Unassembled WGS sequence"/>
</dbReference>
<dbReference type="InterPro" id="IPR017452">
    <property type="entry name" value="GPCR_Rhodpsn_7TM"/>
</dbReference>
<dbReference type="CTD" id="6099069"/>
<dbReference type="STRING" id="6279.A0A5S6PT25"/>
<evidence type="ECO:0000256" key="2">
    <source>
        <dbReference type="ARBA" id="ARBA00022475"/>
    </source>
</evidence>
<evidence type="ECO:0000313" key="16">
    <source>
        <dbReference type="EMBL" id="VIO92217.1"/>
    </source>
</evidence>
<dbReference type="PRINTS" id="PR00237">
    <property type="entry name" value="GPCRRHODOPSN"/>
</dbReference>
<keyword evidence="2" id="KW-1003">Cell membrane</keyword>
<dbReference type="Pfam" id="PF00001">
    <property type="entry name" value="7tm_1"/>
    <property type="match status" value="1"/>
</dbReference>
<protein>
    <submittedName>
        <fullName evidence="18">G-protein coupled receptors family 1 profile domain-containing protein</fullName>
    </submittedName>
</protein>
<dbReference type="PRINTS" id="PR01822">
    <property type="entry name" value="CCYSTOKININR"/>
</dbReference>
<dbReference type="GO" id="GO:0005886">
    <property type="term" value="C:plasma membrane"/>
    <property type="evidence" value="ECO:0007669"/>
    <property type="project" value="UniProtKB-SubCell"/>
</dbReference>
<feature type="domain" description="G-protein coupled receptors family 1 profile" evidence="15">
    <location>
        <begin position="168"/>
        <end position="509"/>
    </location>
</feature>
<reference evidence="18" key="3">
    <citation type="submission" date="2019-12" db="UniProtKB">
        <authorList>
            <consortium name="WormBaseParasite"/>
        </authorList>
    </citation>
    <scope>IDENTIFICATION</scope>
</reference>
<feature type="transmembrane region" description="Helical" evidence="14">
    <location>
        <begin position="314"/>
        <end position="337"/>
    </location>
</feature>
<dbReference type="PROSITE" id="PS50262">
    <property type="entry name" value="G_PROTEIN_RECEP_F1_2"/>
    <property type="match status" value="1"/>
</dbReference>
<dbReference type="GeneID" id="6099069"/>
<dbReference type="PANTHER" id="PTHR24238:SF75">
    <property type="entry name" value="CHOLECYSTOKININ-LIKE RECEPTOR AT 17D1-RELATED"/>
    <property type="match status" value="1"/>
</dbReference>
<dbReference type="CDD" id="cd14993">
    <property type="entry name" value="7tmA_CCKR-like"/>
    <property type="match status" value="1"/>
</dbReference>
<keyword evidence="9 13" id="KW-0675">Receptor</keyword>
<reference evidence="17" key="1">
    <citation type="journal article" date="2007" name="Science">
        <title>Draft genome of the filarial nematode parasite Brugia malayi.</title>
        <authorList>
            <person name="Ghedin E."/>
            <person name="Wang S."/>
            <person name="Spiro D."/>
            <person name="Caler E."/>
            <person name="Zhao Q."/>
            <person name="Crabtree J."/>
            <person name="Allen J.E."/>
            <person name="Delcher A.L."/>
            <person name="Guiliano D.B."/>
            <person name="Miranda-Saavedra D."/>
            <person name="Angiuoli S.V."/>
            <person name="Creasy T."/>
            <person name="Amedeo P."/>
            <person name="Haas B."/>
            <person name="El-Sayed N.M."/>
            <person name="Wortman J.R."/>
            <person name="Feldblyum T."/>
            <person name="Tallon L."/>
            <person name="Schatz M."/>
            <person name="Shumway M."/>
            <person name="Koo H."/>
            <person name="Salzberg S.L."/>
            <person name="Schobel S."/>
            <person name="Pertea M."/>
            <person name="Pop M."/>
            <person name="White O."/>
            <person name="Barton G.J."/>
            <person name="Carlow C.K."/>
            <person name="Crawford M.J."/>
            <person name="Daub J."/>
            <person name="Dimmic M.W."/>
            <person name="Estes C.F."/>
            <person name="Foster J.M."/>
            <person name="Ganatra M."/>
            <person name="Gregory W.F."/>
            <person name="Johnson N.M."/>
            <person name="Jin J."/>
            <person name="Komuniecki R."/>
            <person name="Korf I."/>
            <person name="Kumar S."/>
            <person name="Laney S."/>
            <person name="Li B.W."/>
            <person name="Li W."/>
            <person name="Lindblom T.H."/>
            <person name="Lustigman S."/>
            <person name="Ma D."/>
            <person name="Maina C.V."/>
            <person name="Martin D.M."/>
            <person name="McCarter J.P."/>
            <person name="McReynolds L."/>
            <person name="Mitreva M."/>
            <person name="Nutman T.B."/>
            <person name="Parkinson J."/>
            <person name="Peregrin-Alvarez J.M."/>
            <person name="Poole C."/>
            <person name="Ren Q."/>
            <person name="Saunders L."/>
            <person name="Sluder A.E."/>
            <person name="Smith K."/>
            <person name="Stanke M."/>
            <person name="Unnasch T.R."/>
            <person name="Ware J."/>
            <person name="Wei A.D."/>
            <person name="Weil G."/>
            <person name="Williams D.J."/>
            <person name="Zhang Y."/>
            <person name="Williams S.A."/>
            <person name="Fraser-Liggett C."/>
            <person name="Slatko B."/>
            <person name="Blaxter M.L."/>
            <person name="Scott A.L."/>
        </authorList>
    </citation>
    <scope>NUCLEOTIDE SEQUENCE</scope>
    <source>
        <strain evidence="17">FR3</strain>
    </source>
</reference>
<comment type="subcellular location">
    <subcellularLocation>
        <location evidence="1">Cell membrane</location>
        <topology evidence="1">Multi-pass membrane protein</topology>
    </subcellularLocation>
</comment>
<feature type="transmembrane region" description="Helical" evidence="14">
    <location>
        <begin position="268"/>
        <end position="290"/>
    </location>
</feature>
<evidence type="ECO:0000256" key="11">
    <source>
        <dbReference type="ARBA" id="ARBA00023224"/>
    </source>
</evidence>
<keyword evidence="4 14" id="KW-1133">Transmembrane helix</keyword>
<evidence type="ECO:0000256" key="12">
    <source>
        <dbReference type="ARBA" id="ARBA00023288"/>
    </source>
</evidence>
<evidence type="ECO:0000259" key="15">
    <source>
        <dbReference type="PROSITE" id="PS50262"/>
    </source>
</evidence>
<evidence type="ECO:0000313" key="17">
    <source>
        <dbReference type="Proteomes" id="UP000006672"/>
    </source>
</evidence>
<sequence length="610" mass="67693">MNSSIIWSVNAYVSDDDNTGDTIEQLTTAFSTIILNSTSTLSSSLSKATLPILSTQSSTSFSTFLLLSSPSPSSLSSSAATIAIAVAKAAASIASSSLPSSSSFLQSSSSSLSSSPSSLTSATSSLSSVMLSDEMEVIVQDDCRFRPTFENYITIISFCIIFCLSVIGNAVVVAVILQQHSMRSVTNIYLLNLAISDLMLSVICMPPTLISSVIYCWIFGDLLCKLFAYLQPVVVTASAYTLAVIAFERYYAICKPLHSRIWHTRSHAYTMITLVWLISILANLFMLFMFELQTYNVNGLTCAPKHRPILHFGYQIYMTSVLLLIPLCIMIVLYGSVIHALRVDMKIDHTSTATTDNLGATTRNDERHENTMCGSLKMLKNKNRKSINSNSSTKFNCFSCFYTSMKQIRTNSDATSLTAKRKNKSVDFTNKSSLRSTHSERSVLAKQRVIKMLIVIVIIFFCCWTPNYMWWLLLTAQDSFRTFDIWNSEVNTAITVLCYISSCANPITYCFLNKKFRTALLVTFGCLRKTPNNFSTIYLPEPAMDTLTQKKSNDEMTAFRTERMSQNNQSSINVIHSKTVFYGAGSTTTTIATTTTTTGHQERKKPVCEL</sequence>
<keyword evidence="7" id="KW-0564">Palmitate</keyword>
<keyword evidence="5 13" id="KW-0297">G-protein coupled receptor</keyword>
<keyword evidence="11 13" id="KW-0807">Transducer</keyword>
<reference evidence="16" key="2">
    <citation type="submission" date="2019-04" db="EMBL/GenBank/DDBJ databases">
        <authorList>
            <person name="Howe K."/>
            <person name="Paulini M."/>
            <person name="Williams G."/>
        </authorList>
    </citation>
    <scope>NUCLEOTIDE SEQUENCE [LARGE SCALE GENOMIC DNA]</scope>
    <source>
        <strain evidence="16">FR3</strain>
    </source>
</reference>
<feature type="transmembrane region" description="Helical" evidence="14">
    <location>
        <begin position="449"/>
        <end position="473"/>
    </location>
</feature>
<dbReference type="SUPFAM" id="SSF81321">
    <property type="entry name" value="Family A G protein-coupled receptor-like"/>
    <property type="match status" value="1"/>
</dbReference>
<comment type="similarity">
    <text evidence="13">Belongs to the G-protein coupled receptor 1 family.</text>
</comment>
<evidence type="ECO:0000256" key="14">
    <source>
        <dbReference type="SAM" id="Phobius"/>
    </source>
</evidence>
<keyword evidence="12" id="KW-0449">Lipoprotein</keyword>
<keyword evidence="17" id="KW-1185">Reference proteome</keyword>
<name>A0A4E9F7R9_BRUMA</name>
<feature type="transmembrane region" description="Helical" evidence="14">
    <location>
        <begin position="226"/>
        <end position="247"/>
    </location>
</feature>
<dbReference type="InterPro" id="IPR009126">
    <property type="entry name" value="Cholcskin_rcpt"/>
</dbReference>
<evidence type="ECO:0000313" key="18">
    <source>
        <dbReference type="WBParaSite" id="Bm6455a.1"/>
    </source>
</evidence>
<dbReference type="OrthoDB" id="10037617at2759"/>
<dbReference type="AlphaFoldDB" id="A0A4E9F7R9"/>
<keyword evidence="10" id="KW-0325">Glycoprotein</keyword>
<evidence type="ECO:0000256" key="4">
    <source>
        <dbReference type="ARBA" id="ARBA00022989"/>
    </source>
</evidence>
<evidence type="ECO:0000256" key="8">
    <source>
        <dbReference type="ARBA" id="ARBA00023157"/>
    </source>
</evidence>
<evidence type="ECO:0000256" key="3">
    <source>
        <dbReference type="ARBA" id="ARBA00022692"/>
    </source>
</evidence>
<feature type="transmembrane region" description="Helical" evidence="14">
    <location>
        <begin position="493"/>
        <end position="512"/>
    </location>
</feature>
<gene>
    <name evidence="16 18" type="primary">Bma-ckr-2</name>
    <name evidence="16" type="ORF">BM_BM6455</name>
</gene>
<keyword evidence="8" id="KW-1015">Disulfide bond</keyword>
<organism evidence="16">
    <name type="scientific">Brugia malayi</name>
    <name type="common">Filarial nematode worm</name>
    <dbReference type="NCBI Taxonomy" id="6279"/>
    <lineage>
        <taxon>Eukaryota</taxon>
        <taxon>Metazoa</taxon>
        <taxon>Ecdysozoa</taxon>
        <taxon>Nematoda</taxon>
        <taxon>Chromadorea</taxon>
        <taxon>Rhabditida</taxon>
        <taxon>Spirurina</taxon>
        <taxon>Spiruromorpha</taxon>
        <taxon>Filarioidea</taxon>
        <taxon>Onchocercidae</taxon>
        <taxon>Brugia</taxon>
    </lineage>
</organism>
<evidence type="ECO:0000256" key="10">
    <source>
        <dbReference type="ARBA" id="ARBA00023180"/>
    </source>
</evidence>
<accession>A0A5S6PT25</accession>
<keyword evidence="3 13" id="KW-0812">Transmembrane</keyword>
<evidence type="ECO:0000256" key="13">
    <source>
        <dbReference type="RuleBase" id="RU000688"/>
    </source>
</evidence>
<dbReference type="EMBL" id="CAAKNF010000192">
    <property type="protein sequence ID" value="VIO92217.1"/>
    <property type="molecule type" value="Genomic_DNA"/>
</dbReference>
<feature type="transmembrane region" description="Helical" evidence="14">
    <location>
        <begin position="198"/>
        <end position="220"/>
    </location>
</feature>
<evidence type="ECO:0000256" key="6">
    <source>
        <dbReference type="ARBA" id="ARBA00023136"/>
    </source>
</evidence>
<dbReference type="GO" id="GO:0008188">
    <property type="term" value="F:neuropeptide receptor activity"/>
    <property type="evidence" value="ECO:0007669"/>
    <property type="project" value="TreeGrafter"/>
</dbReference>
<dbReference type="WBParaSite" id="Bm6455a.1">
    <property type="protein sequence ID" value="Bm6455a.1"/>
    <property type="gene ID" value="WBGene00226716"/>
</dbReference>
<dbReference type="KEGG" id="bmy:BM_BM6455"/>
<evidence type="ECO:0000256" key="9">
    <source>
        <dbReference type="ARBA" id="ARBA00023170"/>
    </source>
</evidence>
<dbReference type="Gene3D" id="1.20.1070.10">
    <property type="entry name" value="Rhodopsin 7-helix transmembrane proteins"/>
    <property type="match status" value="1"/>
</dbReference>
<dbReference type="PANTHER" id="PTHR24238">
    <property type="entry name" value="G-PROTEIN COUPLED RECEPTOR"/>
    <property type="match status" value="1"/>
</dbReference>
<keyword evidence="6 14" id="KW-0472">Membrane</keyword>
<dbReference type="RefSeq" id="XP_042933443.1">
    <property type="nucleotide sequence ID" value="XM_043077509.1"/>
</dbReference>
<feature type="transmembrane region" description="Helical" evidence="14">
    <location>
        <begin position="152"/>
        <end position="177"/>
    </location>
</feature>
<proteinExistence type="inferred from homology"/>
<accession>A0A4E9F7R9</accession>
<evidence type="ECO:0000256" key="5">
    <source>
        <dbReference type="ARBA" id="ARBA00023040"/>
    </source>
</evidence>